<protein>
    <submittedName>
        <fullName evidence="1">Uncharacterized protein</fullName>
    </submittedName>
</protein>
<reference evidence="1" key="2">
    <citation type="journal article" date="2015" name="Data Brief">
        <title>Shoot transcriptome of the giant reed, Arundo donax.</title>
        <authorList>
            <person name="Barrero R.A."/>
            <person name="Guerrero F.D."/>
            <person name="Moolhuijzen P."/>
            <person name="Goolsby J.A."/>
            <person name="Tidwell J."/>
            <person name="Bellgard S.E."/>
            <person name="Bellgard M.I."/>
        </authorList>
    </citation>
    <scope>NUCLEOTIDE SEQUENCE</scope>
    <source>
        <tissue evidence="1">Shoot tissue taken approximately 20 cm above the soil surface</tissue>
    </source>
</reference>
<evidence type="ECO:0000313" key="1">
    <source>
        <dbReference type="EMBL" id="JAD56997.1"/>
    </source>
</evidence>
<sequence length="40" mass="4709">MCRRHICHTASDCMYKPFCNFSSSSCKQNFRSSFISQLQE</sequence>
<reference evidence="1" key="1">
    <citation type="submission" date="2014-09" db="EMBL/GenBank/DDBJ databases">
        <authorList>
            <person name="Magalhaes I.L.F."/>
            <person name="Oliveira U."/>
            <person name="Santos F.R."/>
            <person name="Vidigal T.H.D.A."/>
            <person name="Brescovit A.D."/>
            <person name="Santos A.J."/>
        </authorList>
    </citation>
    <scope>NUCLEOTIDE SEQUENCE</scope>
    <source>
        <tissue evidence="1">Shoot tissue taken approximately 20 cm above the soil surface</tissue>
    </source>
</reference>
<dbReference type="AlphaFoldDB" id="A0A0A9BCG7"/>
<accession>A0A0A9BCG7</accession>
<name>A0A0A9BCG7_ARUDO</name>
<dbReference type="EMBL" id="GBRH01240898">
    <property type="protein sequence ID" value="JAD56997.1"/>
    <property type="molecule type" value="Transcribed_RNA"/>
</dbReference>
<proteinExistence type="predicted"/>
<organism evidence="1">
    <name type="scientific">Arundo donax</name>
    <name type="common">Giant reed</name>
    <name type="synonym">Donax arundinaceus</name>
    <dbReference type="NCBI Taxonomy" id="35708"/>
    <lineage>
        <taxon>Eukaryota</taxon>
        <taxon>Viridiplantae</taxon>
        <taxon>Streptophyta</taxon>
        <taxon>Embryophyta</taxon>
        <taxon>Tracheophyta</taxon>
        <taxon>Spermatophyta</taxon>
        <taxon>Magnoliopsida</taxon>
        <taxon>Liliopsida</taxon>
        <taxon>Poales</taxon>
        <taxon>Poaceae</taxon>
        <taxon>PACMAD clade</taxon>
        <taxon>Arundinoideae</taxon>
        <taxon>Arundineae</taxon>
        <taxon>Arundo</taxon>
    </lineage>
</organism>